<protein>
    <submittedName>
        <fullName evidence="1">Uncharacterized protein</fullName>
    </submittedName>
</protein>
<reference evidence="1 2" key="1">
    <citation type="submission" date="2018-05" db="EMBL/GenBank/DDBJ databases">
        <authorList>
            <person name="Goeker M."/>
            <person name="Huntemann M."/>
            <person name="Clum A."/>
            <person name="Pillay M."/>
            <person name="Palaniappan K."/>
            <person name="Varghese N."/>
            <person name="Mikhailova N."/>
            <person name="Stamatis D."/>
            <person name="Reddy T."/>
            <person name="Daum C."/>
            <person name="Shapiro N."/>
            <person name="Ivanova N."/>
            <person name="Kyrpides N."/>
            <person name="Woyke T."/>
        </authorList>
    </citation>
    <scope>NUCLEOTIDE SEQUENCE [LARGE SCALE GENOMIC DNA]</scope>
    <source>
        <strain evidence="1 2">DSM 26524</strain>
    </source>
</reference>
<accession>A0AB73T785</accession>
<sequence length="167" mass="19467">MISLQISGLKNFMNKLLLTGTFDHFLVTEAAVTTYNTFYIDGHLQKDFFSKEELEDESLSERTFSLWEQVRPICFELMKGRKTPLGFKIVFQLSRPNLKRLLTQAQLPFTSDDVNGLFLNLKYDGSMLTCITGTSMSLFTLDKSLEHEWDHMVQKFFLKQEIDFELL</sequence>
<organism evidence="1 2">
    <name type="scientific">Murimonas intestini</name>
    <dbReference type="NCBI Taxonomy" id="1337051"/>
    <lineage>
        <taxon>Bacteria</taxon>
        <taxon>Bacillati</taxon>
        <taxon>Bacillota</taxon>
        <taxon>Clostridia</taxon>
        <taxon>Lachnospirales</taxon>
        <taxon>Lachnospiraceae</taxon>
        <taxon>Murimonas</taxon>
    </lineage>
</organism>
<proteinExistence type="predicted"/>
<dbReference type="Pfam" id="PF18988">
    <property type="entry name" value="DUF5721"/>
    <property type="match status" value="1"/>
</dbReference>
<name>A0AB73T785_9FIRM</name>
<dbReference type="EMBL" id="QGGY01000003">
    <property type="protein sequence ID" value="PWJ77559.1"/>
    <property type="molecule type" value="Genomic_DNA"/>
</dbReference>
<evidence type="ECO:0000313" key="1">
    <source>
        <dbReference type="EMBL" id="PWJ77559.1"/>
    </source>
</evidence>
<dbReference type="Proteomes" id="UP000245412">
    <property type="component" value="Unassembled WGS sequence"/>
</dbReference>
<dbReference type="RefSeq" id="WP_109625651.1">
    <property type="nucleotide sequence ID" value="NZ_JANKBI010000002.1"/>
</dbReference>
<comment type="caution">
    <text evidence="1">The sequence shown here is derived from an EMBL/GenBank/DDBJ whole genome shotgun (WGS) entry which is preliminary data.</text>
</comment>
<gene>
    <name evidence="1" type="ORF">C7383_103405</name>
</gene>
<evidence type="ECO:0000313" key="2">
    <source>
        <dbReference type="Proteomes" id="UP000245412"/>
    </source>
</evidence>
<dbReference type="InterPro" id="IPR043779">
    <property type="entry name" value="DUF5721"/>
</dbReference>
<dbReference type="AlphaFoldDB" id="A0AB73T785"/>
<keyword evidence="2" id="KW-1185">Reference proteome</keyword>